<sequence length="199" mass="23316">MEQFQYTIHSKVDIEIADLMIPNTFNKHPLCTLNLALTQDAFKIADISSTMQIFLAKYISLYSAHQDLSCAKQKHEIRLILIVAITCDRFSTKKFKFYHLGKSCKALMNLLTTFEIHVTNLCALTVEFLGRVEKLTTNANVQWHTSEIFDKPRTGEKYQRNASGYLKYAQDIALMQDMNYNPKKYEETKYKNRRRRQEK</sequence>
<dbReference type="Proteomes" id="UP000887565">
    <property type="component" value="Unplaced"/>
</dbReference>
<evidence type="ECO:0000313" key="2">
    <source>
        <dbReference type="WBParaSite" id="nRc.2.0.1.t03851-RA"/>
    </source>
</evidence>
<dbReference type="AlphaFoldDB" id="A0A915HQR5"/>
<name>A0A915HQR5_ROMCU</name>
<accession>A0A915HQR5</accession>
<dbReference type="WBParaSite" id="nRc.2.0.1.t03851-RA">
    <property type="protein sequence ID" value="nRc.2.0.1.t03851-RA"/>
    <property type="gene ID" value="nRc.2.0.1.g03851"/>
</dbReference>
<organism evidence="1 2">
    <name type="scientific">Romanomermis culicivorax</name>
    <name type="common">Nematode worm</name>
    <dbReference type="NCBI Taxonomy" id="13658"/>
    <lineage>
        <taxon>Eukaryota</taxon>
        <taxon>Metazoa</taxon>
        <taxon>Ecdysozoa</taxon>
        <taxon>Nematoda</taxon>
        <taxon>Enoplea</taxon>
        <taxon>Dorylaimia</taxon>
        <taxon>Mermithida</taxon>
        <taxon>Mermithoidea</taxon>
        <taxon>Mermithidae</taxon>
        <taxon>Romanomermis</taxon>
    </lineage>
</organism>
<evidence type="ECO:0000313" key="1">
    <source>
        <dbReference type="Proteomes" id="UP000887565"/>
    </source>
</evidence>
<keyword evidence="1" id="KW-1185">Reference proteome</keyword>
<proteinExistence type="predicted"/>
<reference evidence="2" key="1">
    <citation type="submission" date="2022-11" db="UniProtKB">
        <authorList>
            <consortium name="WormBaseParasite"/>
        </authorList>
    </citation>
    <scope>IDENTIFICATION</scope>
</reference>
<protein>
    <submittedName>
        <fullName evidence="2">Uncharacterized protein</fullName>
    </submittedName>
</protein>